<evidence type="ECO:0000256" key="2">
    <source>
        <dbReference type="ARBA" id="ARBA00022821"/>
    </source>
</evidence>
<dbReference type="SMART" id="SM00391">
    <property type="entry name" value="MBD"/>
    <property type="match status" value="2"/>
</dbReference>
<evidence type="ECO:0000259" key="9">
    <source>
        <dbReference type="PROSITE" id="PS51032"/>
    </source>
</evidence>
<keyword evidence="5" id="KW-0804">Transcription</keyword>
<evidence type="ECO:0000256" key="1">
    <source>
        <dbReference type="ARBA" id="ARBA00004123"/>
    </source>
</evidence>
<dbReference type="InterPro" id="IPR036955">
    <property type="entry name" value="AP2/ERF_dom_sf"/>
</dbReference>
<dbReference type="InterPro" id="IPR001471">
    <property type="entry name" value="AP2/ERF_dom"/>
</dbReference>
<protein>
    <submittedName>
        <fullName evidence="10">Uncharacterized protein</fullName>
    </submittedName>
</protein>
<evidence type="ECO:0000256" key="5">
    <source>
        <dbReference type="ARBA" id="ARBA00023163"/>
    </source>
</evidence>
<evidence type="ECO:0000256" key="7">
    <source>
        <dbReference type="SAM" id="MobiDB-lite"/>
    </source>
</evidence>
<dbReference type="Proteomes" id="UP001454036">
    <property type="component" value="Unassembled WGS sequence"/>
</dbReference>
<dbReference type="FunFam" id="3.30.730.10:FF:000001">
    <property type="entry name" value="Ethylene-responsive transcription factor 2"/>
    <property type="match status" value="2"/>
</dbReference>
<comment type="subcellular location">
    <subcellularLocation>
        <location evidence="1">Nucleus</location>
    </subcellularLocation>
</comment>
<dbReference type="PRINTS" id="PR00367">
    <property type="entry name" value="ETHRSPELEMNT"/>
</dbReference>
<accession>A0AAV3S051</accession>
<evidence type="ECO:0000313" key="10">
    <source>
        <dbReference type="EMBL" id="GAA0185982.1"/>
    </source>
</evidence>
<dbReference type="GO" id="GO:0003677">
    <property type="term" value="F:DNA binding"/>
    <property type="evidence" value="ECO:0007669"/>
    <property type="project" value="UniProtKB-KW"/>
</dbReference>
<dbReference type="PROSITE" id="PS50982">
    <property type="entry name" value="MBD"/>
    <property type="match status" value="2"/>
</dbReference>
<dbReference type="AlphaFoldDB" id="A0AAV3S051"/>
<comment type="caution">
    <text evidence="10">The sequence shown here is derived from an EMBL/GenBank/DDBJ whole genome shotgun (WGS) entry which is preliminary data.</text>
</comment>
<evidence type="ECO:0000256" key="4">
    <source>
        <dbReference type="ARBA" id="ARBA00023125"/>
    </source>
</evidence>
<name>A0AAV3S051_LITER</name>
<dbReference type="PANTHER" id="PTHR31194">
    <property type="entry name" value="SHN SHINE , DNA BINDING / TRANSCRIPTION FACTOR"/>
    <property type="match status" value="1"/>
</dbReference>
<keyword evidence="11" id="KW-1185">Reference proteome</keyword>
<dbReference type="Gene3D" id="3.30.890.10">
    <property type="entry name" value="Methyl-cpg-binding Protein 2, Chain A"/>
    <property type="match status" value="2"/>
</dbReference>
<evidence type="ECO:0000256" key="6">
    <source>
        <dbReference type="ARBA" id="ARBA00023242"/>
    </source>
</evidence>
<gene>
    <name evidence="10" type="ORF">LIER_33270</name>
</gene>
<dbReference type="Pfam" id="PF00847">
    <property type="entry name" value="AP2"/>
    <property type="match status" value="2"/>
</dbReference>
<dbReference type="GO" id="GO:0006952">
    <property type="term" value="P:defense response"/>
    <property type="evidence" value="ECO:0007669"/>
    <property type="project" value="UniProtKB-KW"/>
</dbReference>
<keyword evidence="6" id="KW-0539">Nucleus</keyword>
<dbReference type="PROSITE" id="PS51032">
    <property type="entry name" value="AP2_ERF"/>
    <property type="match status" value="2"/>
</dbReference>
<dbReference type="Gene3D" id="3.30.730.10">
    <property type="entry name" value="AP2/ERF domain"/>
    <property type="match status" value="2"/>
</dbReference>
<evidence type="ECO:0000256" key="3">
    <source>
        <dbReference type="ARBA" id="ARBA00023015"/>
    </source>
</evidence>
<dbReference type="SMART" id="SM00380">
    <property type="entry name" value="AP2"/>
    <property type="match status" value="2"/>
</dbReference>
<proteinExistence type="predicted"/>
<dbReference type="Pfam" id="PF01429">
    <property type="entry name" value="MBD"/>
    <property type="match status" value="2"/>
</dbReference>
<dbReference type="GO" id="GO:0003700">
    <property type="term" value="F:DNA-binding transcription factor activity"/>
    <property type="evidence" value="ECO:0007669"/>
    <property type="project" value="InterPro"/>
</dbReference>
<dbReference type="GO" id="GO:0005634">
    <property type="term" value="C:nucleus"/>
    <property type="evidence" value="ECO:0007669"/>
    <property type="project" value="UniProtKB-SubCell"/>
</dbReference>
<dbReference type="SUPFAM" id="SSF54171">
    <property type="entry name" value="DNA-binding domain"/>
    <property type="match status" value="4"/>
</dbReference>
<dbReference type="InterPro" id="IPR016177">
    <property type="entry name" value="DNA-bd_dom_sf"/>
</dbReference>
<keyword evidence="3" id="KW-0805">Transcription regulation</keyword>
<dbReference type="InterPro" id="IPR001739">
    <property type="entry name" value="Methyl_CpG_DNA-bd"/>
</dbReference>
<dbReference type="CDD" id="cd00018">
    <property type="entry name" value="AP2"/>
    <property type="match status" value="2"/>
</dbReference>
<feature type="domain" description="MBD" evidence="8">
    <location>
        <begin position="540"/>
        <end position="629"/>
    </location>
</feature>
<feature type="domain" description="MBD" evidence="8">
    <location>
        <begin position="246"/>
        <end position="318"/>
    </location>
</feature>
<sequence>MHKPFELIGPVSGPGWLVEDDLVQAPKVVRISFTDVDATDSSSDEEELISKKPLNSQRVKRFVLEAKVQESLLGINHFQESEIHGDLLREKMVFENGGSEINAELLRKKMVLNNGGSEINGELMRKKTVFENGGIGSNGELLRKKMVFKNGGNELDGKKLGVKKKFIGVRQRPWGKWVAEIRDSSVRLWLGTFKTAEEAAMMYDQAAIKLKGPKARTNFPVPVEVGVASQPESEKTAACEGSGEELKEVMERPNWLPLDWRVERSSGHIARLFDRYYISPTGKKFYTKNEVLHSLETGSKAKEKVNAETNGDLLSKNGGTEINCDLKKMVLKNGGSEINDDFLRENMVFKNGGSEINGELLRQKMVLNNGVSEITGELPRKKMVLKNGGSELLRKKLLFKNGGSGINGDLLRKKMVFNNGGSGSNCELLRKKMVCKNGGSELERKKMKGLKRCMLGVRRNDGVTKKFIGVRQRPWGKWVAEIKDSSVRLWLGTFKTAEEAAMMYDQAAIKYKGPKARTNFPVLAPECVKTATSEGSGEESKEILECPSWLPVDWRVERSSGHISRLFDRYYISPTGKKFYTKNEVLHFLETGSKAKEKVNADPPESVENQKEEKEKRKEDDFDFRNPPQSVSWVSPNTSGDIWIPVVDEGLIPEPIKKIWHDAFSRITEMEAKNSPDKYTRIIESCSCTRVVDELQIV</sequence>
<organism evidence="10 11">
    <name type="scientific">Lithospermum erythrorhizon</name>
    <name type="common">Purple gromwell</name>
    <name type="synonym">Lithospermum officinale var. erythrorhizon</name>
    <dbReference type="NCBI Taxonomy" id="34254"/>
    <lineage>
        <taxon>Eukaryota</taxon>
        <taxon>Viridiplantae</taxon>
        <taxon>Streptophyta</taxon>
        <taxon>Embryophyta</taxon>
        <taxon>Tracheophyta</taxon>
        <taxon>Spermatophyta</taxon>
        <taxon>Magnoliopsida</taxon>
        <taxon>eudicotyledons</taxon>
        <taxon>Gunneridae</taxon>
        <taxon>Pentapetalae</taxon>
        <taxon>asterids</taxon>
        <taxon>lamiids</taxon>
        <taxon>Boraginales</taxon>
        <taxon>Boraginaceae</taxon>
        <taxon>Boraginoideae</taxon>
        <taxon>Lithospermeae</taxon>
        <taxon>Lithospermum</taxon>
    </lineage>
</organism>
<dbReference type="InterPro" id="IPR050913">
    <property type="entry name" value="AP2/ERF_ERF"/>
</dbReference>
<dbReference type="EMBL" id="BAABME010013272">
    <property type="protein sequence ID" value="GAA0185982.1"/>
    <property type="molecule type" value="Genomic_DNA"/>
</dbReference>
<feature type="domain" description="AP2/ERF" evidence="9">
    <location>
        <begin position="165"/>
        <end position="220"/>
    </location>
</feature>
<evidence type="ECO:0000313" key="11">
    <source>
        <dbReference type="Proteomes" id="UP001454036"/>
    </source>
</evidence>
<keyword evidence="2" id="KW-0611">Plant defense</keyword>
<feature type="region of interest" description="Disordered" evidence="7">
    <location>
        <begin position="596"/>
        <end position="630"/>
    </location>
</feature>
<dbReference type="PANTHER" id="PTHR31194:SF140">
    <property type="entry name" value="ETHYLENE-RESPONSIVE TRANSCRIPTION FACTOR CRF2"/>
    <property type="match status" value="1"/>
</dbReference>
<feature type="compositionally biased region" description="Basic and acidic residues" evidence="7">
    <location>
        <begin position="608"/>
        <end position="624"/>
    </location>
</feature>
<evidence type="ECO:0000259" key="8">
    <source>
        <dbReference type="PROSITE" id="PS50982"/>
    </source>
</evidence>
<keyword evidence="4" id="KW-0238">DNA-binding</keyword>
<feature type="domain" description="AP2/ERF" evidence="9">
    <location>
        <begin position="466"/>
        <end position="521"/>
    </location>
</feature>
<reference evidence="10 11" key="1">
    <citation type="submission" date="2024-01" db="EMBL/GenBank/DDBJ databases">
        <title>The complete chloroplast genome sequence of Lithospermum erythrorhizon: insights into the phylogenetic relationship among Boraginaceae species and the maternal lineages of purple gromwells.</title>
        <authorList>
            <person name="Okada T."/>
            <person name="Watanabe K."/>
        </authorList>
    </citation>
    <scope>NUCLEOTIDE SEQUENCE [LARGE SCALE GENOMIC DNA]</scope>
</reference>